<evidence type="ECO:0000313" key="2">
    <source>
        <dbReference type="Proteomes" id="UP000823749"/>
    </source>
</evidence>
<organism evidence="1 2">
    <name type="scientific">Rhododendron griersonianum</name>
    <dbReference type="NCBI Taxonomy" id="479676"/>
    <lineage>
        <taxon>Eukaryota</taxon>
        <taxon>Viridiplantae</taxon>
        <taxon>Streptophyta</taxon>
        <taxon>Embryophyta</taxon>
        <taxon>Tracheophyta</taxon>
        <taxon>Spermatophyta</taxon>
        <taxon>Magnoliopsida</taxon>
        <taxon>eudicotyledons</taxon>
        <taxon>Gunneridae</taxon>
        <taxon>Pentapetalae</taxon>
        <taxon>asterids</taxon>
        <taxon>Ericales</taxon>
        <taxon>Ericaceae</taxon>
        <taxon>Ericoideae</taxon>
        <taxon>Rhodoreae</taxon>
        <taxon>Rhododendron</taxon>
    </lineage>
</organism>
<proteinExistence type="predicted"/>
<dbReference type="EMBL" id="JACTNZ010000008">
    <property type="protein sequence ID" value="KAG5535862.1"/>
    <property type="molecule type" value="Genomic_DNA"/>
</dbReference>
<keyword evidence="2" id="KW-1185">Reference proteome</keyword>
<gene>
    <name evidence="1" type="ORF">RHGRI_023584</name>
</gene>
<accession>A0AAV6J7W8</accession>
<evidence type="ECO:0000313" key="1">
    <source>
        <dbReference type="EMBL" id="KAG5535862.1"/>
    </source>
</evidence>
<dbReference type="AlphaFoldDB" id="A0AAV6J7W8"/>
<name>A0AAV6J7W8_9ERIC</name>
<comment type="caution">
    <text evidence="1">The sequence shown here is derived from an EMBL/GenBank/DDBJ whole genome shotgun (WGS) entry which is preliminary data.</text>
</comment>
<reference evidence="1" key="1">
    <citation type="submission" date="2020-08" db="EMBL/GenBank/DDBJ databases">
        <title>Plant Genome Project.</title>
        <authorList>
            <person name="Zhang R.-G."/>
        </authorList>
    </citation>
    <scope>NUCLEOTIDE SEQUENCE</scope>
    <source>
        <strain evidence="1">WSP0</strain>
        <tissue evidence="1">Leaf</tissue>
    </source>
</reference>
<sequence>MIFSIGCYVFQLLLDVRAWNVLLLGSCVGFVRCCLWSADNVFTMLSLFGLNFYPGCTIC</sequence>
<protein>
    <submittedName>
        <fullName evidence="1">Uncharacterized protein</fullName>
    </submittedName>
</protein>
<dbReference type="Proteomes" id="UP000823749">
    <property type="component" value="Chromosome 8"/>
</dbReference>